<evidence type="ECO:0000313" key="2">
    <source>
        <dbReference type="EMBL" id="KAK9183488.1"/>
    </source>
</evidence>
<proteinExistence type="predicted"/>
<dbReference type="InterPro" id="IPR032675">
    <property type="entry name" value="LRR_dom_sf"/>
</dbReference>
<dbReference type="EMBL" id="JBCGBO010000024">
    <property type="protein sequence ID" value="KAK9183488.1"/>
    <property type="molecule type" value="Genomic_DNA"/>
</dbReference>
<keyword evidence="1" id="KW-1133">Transmembrane helix</keyword>
<dbReference type="PANTHER" id="PTHR38926">
    <property type="entry name" value="F-BOX DOMAIN CONTAINING PROTEIN, EXPRESSED"/>
    <property type="match status" value="1"/>
</dbReference>
<keyword evidence="1" id="KW-0812">Transmembrane</keyword>
<dbReference type="AlphaFoldDB" id="A0AAP0LRZ8"/>
<dbReference type="PANTHER" id="PTHR38926:SF5">
    <property type="entry name" value="F-BOX AND LEUCINE-RICH REPEAT PROTEIN 6"/>
    <property type="match status" value="1"/>
</dbReference>
<evidence type="ECO:0000313" key="3">
    <source>
        <dbReference type="Proteomes" id="UP001428341"/>
    </source>
</evidence>
<dbReference type="Gene3D" id="3.80.10.10">
    <property type="entry name" value="Ribonuclease Inhibitor"/>
    <property type="match status" value="1"/>
</dbReference>
<reference evidence="2 3" key="1">
    <citation type="submission" date="2024-05" db="EMBL/GenBank/DDBJ databases">
        <title>Haplotype-resolved chromosome-level genome assembly of Huyou (Citrus changshanensis).</title>
        <authorList>
            <person name="Miao C."/>
            <person name="Chen W."/>
            <person name="Wu Y."/>
            <person name="Wang L."/>
            <person name="Zhao S."/>
            <person name="Grierson D."/>
            <person name="Xu C."/>
            <person name="Chen K."/>
        </authorList>
    </citation>
    <scope>NUCLEOTIDE SEQUENCE [LARGE SCALE GENOMIC DNA]</scope>
    <source>
        <strain evidence="2">01-14</strain>
        <tissue evidence="2">Leaf</tissue>
    </source>
</reference>
<dbReference type="SUPFAM" id="SSF52047">
    <property type="entry name" value="RNI-like"/>
    <property type="match status" value="1"/>
</dbReference>
<dbReference type="InterPro" id="IPR036047">
    <property type="entry name" value="F-box-like_dom_sf"/>
</dbReference>
<keyword evidence="3" id="KW-1185">Reference proteome</keyword>
<gene>
    <name evidence="2" type="ORF">WN944_026640</name>
</gene>
<keyword evidence="1" id="KW-0472">Membrane</keyword>
<dbReference type="SUPFAM" id="SSF81383">
    <property type="entry name" value="F-box domain"/>
    <property type="match status" value="1"/>
</dbReference>
<accession>A0AAP0LRZ8</accession>
<evidence type="ECO:0008006" key="4">
    <source>
        <dbReference type="Google" id="ProtNLM"/>
    </source>
</evidence>
<evidence type="ECO:0000256" key="1">
    <source>
        <dbReference type="SAM" id="Phobius"/>
    </source>
</evidence>
<sequence length="351" mass="39050">MEGRRWEDLDRDCLVNVLGRVGVESLLLDVHFVCKSWHRASLDPLSWENLVFPSSYNSFLDKFMHVNGVKVKSCTQFIKFIVDRSCGNATALILPGCCLAEGLIYAAEKCPALKILGVYPIVCLKLLLPQLIGNWKNLEGLILGKSIDIIEIIAQIGLRCKNFSWLRVHGVCIGKYEASAIGCKELMRLGFRECVGFEVNDKILKLASYIRTFEYKCSRAKSVPPDDDGEFEKMCLVGLIDDDCSSGYELISPIHICLGEGFMREEAFEASKLAFSIKPPPKGWVKANSDSLSKSDSFGLFVGLQMVTFFVGFCVPVVVDTTFYAEVMADIKGIPSAEISSILSMERMAFQ</sequence>
<feature type="transmembrane region" description="Helical" evidence="1">
    <location>
        <begin position="298"/>
        <end position="319"/>
    </location>
</feature>
<protein>
    <recommendedName>
        <fullName evidence="4">F-box domain-containing protein</fullName>
    </recommendedName>
</protein>
<name>A0AAP0LRZ8_9ROSI</name>
<comment type="caution">
    <text evidence="2">The sequence shown here is derived from an EMBL/GenBank/DDBJ whole genome shotgun (WGS) entry which is preliminary data.</text>
</comment>
<dbReference type="Proteomes" id="UP001428341">
    <property type="component" value="Unassembled WGS sequence"/>
</dbReference>
<organism evidence="2 3">
    <name type="scientific">Citrus x changshan-huyou</name>
    <dbReference type="NCBI Taxonomy" id="2935761"/>
    <lineage>
        <taxon>Eukaryota</taxon>
        <taxon>Viridiplantae</taxon>
        <taxon>Streptophyta</taxon>
        <taxon>Embryophyta</taxon>
        <taxon>Tracheophyta</taxon>
        <taxon>Spermatophyta</taxon>
        <taxon>Magnoliopsida</taxon>
        <taxon>eudicotyledons</taxon>
        <taxon>Gunneridae</taxon>
        <taxon>Pentapetalae</taxon>
        <taxon>rosids</taxon>
        <taxon>malvids</taxon>
        <taxon>Sapindales</taxon>
        <taxon>Rutaceae</taxon>
        <taxon>Aurantioideae</taxon>
        <taxon>Citrus</taxon>
    </lineage>
</organism>